<organism evidence="5 6">
    <name type="scientific">Lasiosphaeria hispida</name>
    <dbReference type="NCBI Taxonomy" id="260671"/>
    <lineage>
        <taxon>Eukaryota</taxon>
        <taxon>Fungi</taxon>
        <taxon>Dikarya</taxon>
        <taxon>Ascomycota</taxon>
        <taxon>Pezizomycotina</taxon>
        <taxon>Sordariomycetes</taxon>
        <taxon>Sordariomycetidae</taxon>
        <taxon>Sordariales</taxon>
        <taxon>Lasiosphaeriaceae</taxon>
        <taxon>Lasiosphaeria</taxon>
    </lineage>
</organism>
<accession>A0AAJ0MEC3</accession>
<dbReference type="InterPro" id="IPR039845">
    <property type="entry name" value="FAM192A"/>
</dbReference>
<feature type="compositionally biased region" description="Basic and acidic residues" evidence="3">
    <location>
        <begin position="191"/>
        <end position="200"/>
    </location>
</feature>
<evidence type="ECO:0000259" key="4">
    <source>
        <dbReference type="Pfam" id="PF10187"/>
    </source>
</evidence>
<feature type="region of interest" description="Disordered" evidence="3">
    <location>
        <begin position="164"/>
        <end position="254"/>
    </location>
</feature>
<comment type="caution">
    <text evidence="5">The sequence shown here is derived from an EMBL/GenBank/DDBJ whole genome shotgun (WGS) entry which is preliminary data.</text>
</comment>
<evidence type="ECO:0000256" key="1">
    <source>
        <dbReference type="ARBA" id="ARBA00004123"/>
    </source>
</evidence>
<protein>
    <submittedName>
        <fullName evidence="5">N-terminal domain of NEFA-interacting nuclear protein NIP30-domain-containing protein</fullName>
    </submittedName>
</protein>
<reference evidence="5" key="2">
    <citation type="submission" date="2023-06" db="EMBL/GenBank/DDBJ databases">
        <authorList>
            <consortium name="Lawrence Berkeley National Laboratory"/>
            <person name="Haridas S."/>
            <person name="Hensen N."/>
            <person name="Bonometti L."/>
            <person name="Westerberg I."/>
            <person name="Brannstrom I.O."/>
            <person name="Guillou S."/>
            <person name="Cros-Aarteil S."/>
            <person name="Calhoun S."/>
            <person name="Kuo A."/>
            <person name="Mondo S."/>
            <person name="Pangilinan J."/>
            <person name="Riley R."/>
            <person name="Labutti K."/>
            <person name="Andreopoulos B."/>
            <person name="Lipzen A."/>
            <person name="Chen C."/>
            <person name="Yanf M."/>
            <person name="Daum C."/>
            <person name="Ng V."/>
            <person name="Clum A."/>
            <person name="Steindorff A."/>
            <person name="Ohm R."/>
            <person name="Martin F."/>
            <person name="Silar P."/>
            <person name="Natvig D."/>
            <person name="Lalanne C."/>
            <person name="Gautier V."/>
            <person name="Ament-Velasquez S.L."/>
            <person name="Kruys A."/>
            <person name="Hutchinson M.I."/>
            <person name="Powell A.J."/>
            <person name="Barry K."/>
            <person name="Miller A.N."/>
            <person name="Grigoriev I.V."/>
            <person name="Debuchy R."/>
            <person name="Gladieux P."/>
            <person name="Thoren M.H."/>
            <person name="Johannesson H."/>
        </authorList>
    </citation>
    <scope>NUCLEOTIDE SEQUENCE</scope>
    <source>
        <strain evidence="5">CBS 955.72</strain>
    </source>
</reference>
<name>A0AAJ0MEC3_9PEZI</name>
<dbReference type="Pfam" id="PF10187">
    <property type="entry name" value="FAM192A_Fyv6_N"/>
    <property type="match status" value="1"/>
</dbReference>
<feature type="domain" description="FAM192A/Fyv6 N-terminal" evidence="4">
    <location>
        <begin position="35"/>
        <end position="137"/>
    </location>
</feature>
<proteinExistence type="predicted"/>
<comment type="subcellular location">
    <subcellularLocation>
        <location evidence="1">Nucleus</location>
    </subcellularLocation>
</comment>
<dbReference type="PANTHER" id="PTHR13495">
    <property type="entry name" value="NEFA-INTERACTING NUCLEAR PROTEIN NIP30"/>
    <property type="match status" value="1"/>
</dbReference>
<dbReference type="AlphaFoldDB" id="A0AAJ0MEC3"/>
<keyword evidence="2" id="KW-0539">Nucleus</keyword>
<dbReference type="GO" id="GO:0005634">
    <property type="term" value="C:nucleus"/>
    <property type="evidence" value="ECO:0007669"/>
    <property type="project" value="UniProtKB-SubCell"/>
</dbReference>
<reference evidence="5" key="1">
    <citation type="journal article" date="2023" name="Mol. Phylogenet. Evol.">
        <title>Genome-scale phylogeny and comparative genomics of the fungal order Sordariales.</title>
        <authorList>
            <person name="Hensen N."/>
            <person name="Bonometti L."/>
            <person name="Westerberg I."/>
            <person name="Brannstrom I.O."/>
            <person name="Guillou S."/>
            <person name="Cros-Aarteil S."/>
            <person name="Calhoun S."/>
            <person name="Haridas S."/>
            <person name="Kuo A."/>
            <person name="Mondo S."/>
            <person name="Pangilinan J."/>
            <person name="Riley R."/>
            <person name="LaButti K."/>
            <person name="Andreopoulos B."/>
            <person name="Lipzen A."/>
            <person name="Chen C."/>
            <person name="Yan M."/>
            <person name="Daum C."/>
            <person name="Ng V."/>
            <person name="Clum A."/>
            <person name="Steindorff A."/>
            <person name="Ohm R.A."/>
            <person name="Martin F."/>
            <person name="Silar P."/>
            <person name="Natvig D.O."/>
            <person name="Lalanne C."/>
            <person name="Gautier V."/>
            <person name="Ament-Velasquez S.L."/>
            <person name="Kruys A."/>
            <person name="Hutchinson M.I."/>
            <person name="Powell A.J."/>
            <person name="Barry K."/>
            <person name="Miller A.N."/>
            <person name="Grigoriev I.V."/>
            <person name="Debuchy R."/>
            <person name="Gladieux P."/>
            <person name="Hiltunen Thoren M."/>
            <person name="Johannesson H."/>
        </authorList>
    </citation>
    <scope>NUCLEOTIDE SEQUENCE</scope>
    <source>
        <strain evidence="5">CBS 955.72</strain>
    </source>
</reference>
<evidence type="ECO:0000256" key="2">
    <source>
        <dbReference type="ARBA" id="ARBA00023242"/>
    </source>
</evidence>
<feature type="compositionally biased region" description="Basic and acidic residues" evidence="3">
    <location>
        <begin position="208"/>
        <end position="222"/>
    </location>
</feature>
<evidence type="ECO:0000256" key="3">
    <source>
        <dbReference type="SAM" id="MobiDB-lite"/>
    </source>
</evidence>
<sequence>MSSRFVSAGAIDAATGEATTTTSNNPPAAGEPSTAKENKKALEWLEVQKQLEAARAGRALAATAPVVGPNGEKSLYEVLQANKAAKQAAFEESSRIRNQFRALDDDEIDFLEGVREQKREEEGRVRRELEEGLKAFRERGVERVVEDGGGEDEDEVEVGWAVGGRKRRRGEREAGRKRVKGVVVGGSGEGKGPEGEKDAPAKGVVAEGRGEREESVKPEGKGKAPVPIPTAAPISAPKKLGGLVDYGSSDDEDD</sequence>
<evidence type="ECO:0000313" key="5">
    <source>
        <dbReference type="EMBL" id="KAK3353335.1"/>
    </source>
</evidence>
<dbReference type="Proteomes" id="UP001275084">
    <property type="component" value="Unassembled WGS sequence"/>
</dbReference>
<dbReference type="EMBL" id="JAUIQD010000004">
    <property type="protein sequence ID" value="KAK3353335.1"/>
    <property type="molecule type" value="Genomic_DNA"/>
</dbReference>
<dbReference type="InterPro" id="IPR019331">
    <property type="entry name" value="FAM192A/Fyv6_N"/>
</dbReference>
<keyword evidence="6" id="KW-1185">Reference proteome</keyword>
<feature type="region of interest" description="Disordered" evidence="3">
    <location>
        <begin position="1"/>
        <end position="38"/>
    </location>
</feature>
<dbReference type="PANTHER" id="PTHR13495:SF0">
    <property type="entry name" value="PSME3-INTERACTING PROTEIN"/>
    <property type="match status" value="1"/>
</dbReference>
<evidence type="ECO:0000313" key="6">
    <source>
        <dbReference type="Proteomes" id="UP001275084"/>
    </source>
</evidence>
<gene>
    <name evidence="5" type="ORF">B0T25DRAFT_581101</name>
</gene>